<dbReference type="EMBL" id="BEXA01000002">
    <property type="protein sequence ID" value="GAY73050.1"/>
    <property type="molecule type" value="Genomic_DNA"/>
</dbReference>
<evidence type="ECO:0000259" key="1">
    <source>
        <dbReference type="Pfam" id="PF14493"/>
    </source>
</evidence>
<organism evidence="2 3">
    <name type="scientific">Lentilactobacillus kosonis</name>
    <dbReference type="NCBI Taxonomy" id="2810561"/>
    <lineage>
        <taxon>Bacteria</taxon>
        <taxon>Bacillati</taxon>
        <taxon>Bacillota</taxon>
        <taxon>Bacilli</taxon>
        <taxon>Lactobacillales</taxon>
        <taxon>Lactobacillaceae</taxon>
        <taxon>Lentilactobacillus</taxon>
    </lineage>
</organism>
<feature type="domain" description="Helicase Helix-turn-helix" evidence="1">
    <location>
        <begin position="78"/>
        <end position="166"/>
    </location>
</feature>
<sequence length="176" mass="20574">MPPQLANHYAQTLIGHARFGQTTKQIADQTGFEPDEVWLWLYIGDCLMVREFANLHNPALELLFQGIEKDQLSHSALLTRDMFLRSRNQSLAEIASKRQVKITTVKEHLLECAILLTDPRPLFKLVLSRQTIVELDKRAPQLVTEWKFDQTLEKQLNIDFFEFRMYQIMRSRENGS</sequence>
<dbReference type="InterPro" id="IPR029491">
    <property type="entry name" value="Helicase_HTH"/>
</dbReference>
<protein>
    <recommendedName>
        <fullName evidence="1">Helicase Helix-turn-helix domain-containing protein</fullName>
    </recommendedName>
</protein>
<proteinExistence type="predicted"/>
<evidence type="ECO:0000313" key="3">
    <source>
        <dbReference type="Proteomes" id="UP000286974"/>
    </source>
</evidence>
<evidence type="ECO:0000313" key="2">
    <source>
        <dbReference type="EMBL" id="GAY73050.1"/>
    </source>
</evidence>
<comment type="caution">
    <text evidence="2">The sequence shown here is derived from an EMBL/GenBank/DDBJ whole genome shotgun (WGS) entry which is preliminary data.</text>
</comment>
<dbReference type="Pfam" id="PF14493">
    <property type="entry name" value="HTH_40"/>
    <property type="match status" value="1"/>
</dbReference>
<dbReference type="Proteomes" id="UP000286974">
    <property type="component" value="Unassembled WGS sequence"/>
</dbReference>
<reference evidence="2 3" key="1">
    <citation type="submission" date="2017-11" db="EMBL/GenBank/DDBJ databases">
        <title>Draft Genome Sequence of Lactobacillus curieae NBRC 111893 isolated from Koso, a Japanese sugar-Vegetable Fermented Beverage.</title>
        <authorList>
            <person name="Chiou T.Y."/>
            <person name="Oshima K."/>
            <person name="Suda W."/>
            <person name="Hattori M."/>
            <person name="Takahashi T."/>
        </authorList>
    </citation>
    <scope>NUCLEOTIDE SEQUENCE [LARGE SCALE GENOMIC DNA]</scope>
    <source>
        <strain evidence="2 3">NBRC111893</strain>
    </source>
</reference>
<name>A0A401FKZ4_9LACO</name>
<dbReference type="AlphaFoldDB" id="A0A401FKZ4"/>
<accession>A0A401FKZ4</accession>
<gene>
    <name evidence="2" type="ORF">NBRC111893_1196</name>
</gene>
<keyword evidence="3" id="KW-1185">Reference proteome</keyword>